<dbReference type="RefSeq" id="WP_381205092.1">
    <property type="nucleotide sequence ID" value="NZ_JBHSPC010000011.1"/>
</dbReference>
<dbReference type="NCBIfam" id="NF041195">
    <property type="entry name" value="ScbA_BarX_GamBu"/>
    <property type="match status" value="1"/>
</dbReference>
<feature type="region of interest" description="Disordered" evidence="1">
    <location>
        <begin position="1"/>
        <end position="34"/>
    </location>
</feature>
<feature type="domain" description="A-factor biosynthesis hotdog" evidence="2">
    <location>
        <begin position="43"/>
        <end position="174"/>
    </location>
</feature>
<dbReference type="Proteomes" id="UP001596183">
    <property type="component" value="Unassembled WGS sequence"/>
</dbReference>
<gene>
    <name evidence="3" type="ORF">ACFP2V_03445</name>
</gene>
<feature type="compositionally biased region" description="Low complexity" evidence="1">
    <location>
        <begin position="22"/>
        <end position="34"/>
    </location>
</feature>
<feature type="domain" description="A-factor biosynthesis hotdog" evidence="2">
    <location>
        <begin position="208"/>
        <end position="300"/>
    </location>
</feature>
<organism evidence="3 4">
    <name type="scientific">Streptomyces incanus</name>
    <dbReference type="NCBI Taxonomy" id="887453"/>
    <lineage>
        <taxon>Bacteria</taxon>
        <taxon>Bacillati</taxon>
        <taxon>Actinomycetota</taxon>
        <taxon>Actinomycetes</taxon>
        <taxon>Kitasatosporales</taxon>
        <taxon>Streptomycetaceae</taxon>
        <taxon>Streptomyces</taxon>
    </lineage>
</organism>
<reference evidence="4" key="1">
    <citation type="journal article" date="2019" name="Int. J. Syst. Evol. Microbiol.">
        <title>The Global Catalogue of Microorganisms (GCM) 10K type strain sequencing project: providing services to taxonomists for standard genome sequencing and annotation.</title>
        <authorList>
            <consortium name="The Broad Institute Genomics Platform"/>
            <consortium name="The Broad Institute Genome Sequencing Center for Infectious Disease"/>
            <person name="Wu L."/>
            <person name="Ma J."/>
        </authorList>
    </citation>
    <scope>NUCLEOTIDE SEQUENCE [LARGE SCALE GENOMIC DNA]</scope>
    <source>
        <strain evidence="4">JCM 13852</strain>
    </source>
</reference>
<comment type="caution">
    <text evidence="3">The sequence shown here is derived from an EMBL/GenBank/DDBJ whole genome shotgun (WGS) entry which is preliminary data.</text>
</comment>
<evidence type="ECO:0000259" key="2">
    <source>
        <dbReference type="Pfam" id="PF03756"/>
    </source>
</evidence>
<dbReference type="InterPro" id="IPR047757">
    <property type="entry name" value="AfsA-like"/>
</dbReference>
<proteinExistence type="predicted"/>
<dbReference type="InterPro" id="IPR005509">
    <property type="entry name" value="AfsA_hotdog_dom"/>
</dbReference>
<feature type="region of interest" description="Disordered" evidence="1">
    <location>
        <begin position="295"/>
        <end position="317"/>
    </location>
</feature>
<accession>A0ABW0XHG1</accession>
<evidence type="ECO:0000256" key="1">
    <source>
        <dbReference type="SAM" id="MobiDB-lite"/>
    </source>
</evidence>
<keyword evidence="4" id="KW-1185">Reference proteome</keyword>
<dbReference type="EMBL" id="JBHSPC010000011">
    <property type="protein sequence ID" value="MFC5669203.1"/>
    <property type="molecule type" value="Genomic_DNA"/>
</dbReference>
<dbReference type="Pfam" id="PF03756">
    <property type="entry name" value="AfsA"/>
    <property type="match status" value="2"/>
</dbReference>
<protein>
    <submittedName>
        <fullName evidence="3">ScbA/BarX family gamma-butyrolactone biosynthesis protein</fullName>
    </submittedName>
</protein>
<name>A0ABW0XHG1_9ACTN</name>
<evidence type="ECO:0000313" key="3">
    <source>
        <dbReference type="EMBL" id="MFC5669203.1"/>
    </source>
</evidence>
<evidence type="ECO:0000313" key="4">
    <source>
        <dbReference type="Proteomes" id="UP001596183"/>
    </source>
</evidence>
<feature type="compositionally biased region" description="Basic and acidic residues" evidence="1">
    <location>
        <begin position="295"/>
        <end position="312"/>
    </location>
</feature>
<feature type="compositionally biased region" description="Polar residues" evidence="1">
    <location>
        <begin position="1"/>
        <end position="10"/>
    </location>
</feature>
<sequence length="354" mass="38264">MPQSGATSTPTEDRTGQRSAPATTAGRAAGARTVTRVTTELAHRTRAADIFPTEWVRLSERDFRVTAHWPADHSFFGPVNDLHQDPMIIAETLRQTAMALAHAEFGAPLDTHFVMWDLGISTVPSELLLADAAEPVTIDVVCSEIRRRGRGLSSMRTIMEFHRAGRLVARGTGSMGCTSPAAYRRLRAGQPAGPGTAISPFPPVPHELVGRRRAEDVVLSRSDRPGTWLLRVDTGHPVLFARPNDHVPGMVLFEAARQAATAATGGRVFLPSDLASSFNRYTELDSPCLLETEVFDKSGPGEEARSPDREDNGEGGEVTVRVFGLQNGEPVFTVTLASAPHRRTPGPPPVRSLT</sequence>